<keyword evidence="3" id="KW-0808">Transferase</keyword>
<proteinExistence type="predicted"/>
<dbReference type="PANTHER" id="PTHR30443:SF2">
    <property type="entry name" value="PHOSPHOETHANOLAMINE TRANSFERASE EPTC"/>
    <property type="match status" value="1"/>
</dbReference>
<dbReference type="InterPro" id="IPR000917">
    <property type="entry name" value="Sulfatase_N"/>
</dbReference>
<gene>
    <name evidence="9" type="ORF">QCO44_11005</name>
</gene>
<evidence type="ECO:0000256" key="7">
    <source>
        <dbReference type="SAM" id="Phobius"/>
    </source>
</evidence>
<evidence type="ECO:0000256" key="4">
    <source>
        <dbReference type="ARBA" id="ARBA00022692"/>
    </source>
</evidence>
<name>A0ABV3X7G2_9FIRM</name>
<dbReference type="Gene3D" id="3.40.720.10">
    <property type="entry name" value="Alkaline Phosphatase, subunit A"/>
    <property type="match status" value="1"/>
</dbReference>
<dbReference type="SUPFAM" id="SSF53649">
    <property type="entry name" value="Alkaline phosphatase-like"/>
    <property type="match status" value="1"/>
</dbReference>
<evidence type="ECO:0000256" key="1">
    <source>
        <dbReference type="ARBA" id="ARBA00004651"/>
    </source>
</evidence>
<feature type="transmembrane region" description="Helical" evidence="7">
    <location>
        <begin position="71"/>
        <end position="89"/>
    </location>
</feature>
<dbReference type="PANTHER" id="PTHR30443">
    <property type="entry name" value="INNER MEMBRANE PROTEIN"/>
    <property type="match status" value="1"/>
</dbReference>
<protein>
    <submittedName>
        <fullName evidence="9">Sulfatase-like hydrolase/transferase</fullName>
    </submittedName>
</protein>
<keyword evidence="4 7" id="KW-0812">Transmembrane</keyword>
<keyword evidence="2" id="KW-1003">Cell membrane</keyword>
<feature type="transmembrane region" description="Helical" evidence="7">
    <location>
        <begin position="12"/>
        <end position="30"/>
    </location>
</feature>
<dbReference type="InterPro" id="IPR040423">
    <property type="entry name" value="PEA_transferase"/>
</dbReference>
<feature type="transmembrane region" description="Helical" evidence="7">
    <location>
        <begin position="101"/>
        <end position="122"/>
    </location>
</feature>
<dbReference type="CDD" id="cd16017">
    <property type="entry name" value="LptA"/>
    <property type="match status" value="1"/>
</dbReference>
<comment type="caution">
    <text evidence="9">The sequence shown here is derived from an EMBL/GenBank/DDBJ whole genome shotgun (WGS) entry which is preliminary data.</text>
</comment>
<evidence type="ECO:0000313" key="9">
    <source>
        <dbReference type="EMBL" id="MEX5286139.1"/>
    </source>
</evidence>
<sequence length="610" mass="69685">MRFSTGEKNEGVRYLSWAFVYYFALVSFYINIGEDMSPGNYIPWLLPVIGALVLFQYGARSRLFSLNHLPHLLTGVAWCVMFPLLYSWSYTTPWYVSLIRLDFLCGTGIFLLLASLQTLAFLPQKLTKLWAAFFAVLDFVCLAIPFAQAVYFGIYGHCLTPATLMALYLTNPEESIDFLQAMLGIPVLALIFLAFACLLWLAYRSNMRQARHIAGESLTRAKKWALALLSLTLLIYIPFFVFPETSILLSWKEVSKYVSETQEYSTYHEGNFADLKLDAPEATLAQKAPGTVIVVIGESASRTFMKAYTPSFPYDDTPWLSQCMEDPDFVVFRHAYSCWTQTVPVLQRALTEQSQYNGQEFFHSTSIIDVAKKAGYETYWFSNQGRYGEYDSAITLVAKTADHAEWVDDSYLFTEKYDENLLKYLEGVDGQKNNFIVLHIMGSHIYYNNRYPPSFNRWVNAAGGAATNAESYANSILYTDDNLRRIFEYAKEHLNLQAMVYFSDHGEDLEISHNPDVFNFHMVRIPMFIYMSPAYRKALPDAAKALQSHEEQYFTNDLLYDTVSGLLGAKSNRYEAGQDFSSSDYRFTRETLTTMFGQHPLTEDEGENGP</sequence>
<dbReference type="RefSeq" id="WP_368847860.1">
    <property type="nucleotide sequence ID" value="NZ_CP194411.1"/>
</dbReference>
<feature type="transmembrane region" description="Helical" evidence="7">
    <location>
        <begin position="224"/>
        <end position="242"/>
    </location>
</feature>
<keyword evidence="5 7" id="KW-1133">Transmembrane helix</keyword>
<evidence type="ECO:0000256" key="6">
    <source>
        <dbReference type="ARBA" id="ARBA00023136"/>
    </source>
</evidence>
<evidence type="ECO:0000256" key="5">
    <source>
        <dbReference type="ARBA" id="ARBA00022989"/>
    </source>
</evidence>
<organism evidence="9 10">
    <name type="scientific">Selenomonas sputigena</name>
    <dbReference type="NCBI Taxonomy" id="69823"/>
    <lineage>
        <taxon>Bacteria</taxon>
        <taxon>Bacillati</taxon>
        <taxon>Bacillota</taxon>
        <taxon>Negativicutes</taxon>
        <taxon>Selenomonadales</taxon>
        <taxon>Selenomonadaceae</taxon>
        <taxon>Selenomonas</taxon>
    </lineage>
</organism>
<dbReference type="InterPro" id="IPR017850">
    <property type="entry name" value="Alkaline_phosphatase_core_sf"/>
</dbReference>
<dbReference type="InterPro" id="IPR058130">
    <property type="entry name" value="PEA_transf_C"/>
</dbReference>
<evidence type="ECO:0000256" key="3">
    <source>
        <dbReference type="ARBA" id="ARBA00022679"/>
    </source>
</evidence>
<comment type="subcellular location">
    <subcellularLocation>
        <location evidence="1">Cell membrane</location>
        <topology evidence="1">Multi-pass membrane protein</topology>
    </subcellularLocation>
</comment>
<keyword evidence="10" id="KW-1185">Reference proteome</keyword>
<feature type="domain" description="Sulfatase N-terminal" evidence="8">
    <location>
        <begin position="291"/>
        <end position="568"/>
    </location>
</feature>
<feature type="transmembrane region" description="Helical" evidence="7">
    <location>
        <begin position="42"/>
        <end position="59"/>
    </location>
</feature>
<evidence type="ECO:0000259" key="8">
    <source>
        <dbReference type="Pfam" id="PF00884"/>
    </source>
</evidence>
<dbReference type="EMBL" id="JARVLH010000008">
    <property type="protein sequence ID" value="MEX5286139.1"/>
    <property type="molecule type" value="Genomic_DNA"/>
</dbReference>
<accession>A0ABV3X7G2</accession>
<reference evidence="9 10" key="1">
    <citation type="submission" date="2023-04" db="EMBL/GenBank/DDBJ databases">
        <title>Genome Sequence of Selenomonas sputigena ATCC 33150.</title>
        <authorList>
            <person name="Miller D.P."/>
            <person name="Anvari S."/>
            <person name="Polson S.W."/>
            <person name="Macdonald M."/>
            <person name="Mcdowell J.V."/>
        </authorList>
    </citation>
    <scope>NUCLEOTIDE SEQUENCE [LARGE SCALE GENOMIC DNA]</scope>
    <source>
        <strain evidence="9 10">ATCC 33150</strain>
    </source>
</reference>
<dbReference type="Pfam" id="PF00884">
    <property type="entry name" value="Sulfatase"/>
    <property type="match status" value="1"/>
</dbReference>
<feature type="transmembrane region" description="Helical" evidence="7">
    <location>
        <begin position="178"/>
        <end position="203"/>
    </location>
</feature>
<feature type="transmembrane region" description="Helical" evidence="7">
    <location>
        <begin position="129"/>
        <end position="154"/>
    </location>
</feature>
<keyword evidence="6 7" id="KW-0472">Membrane</keyword>
<evidence type="ECO:0000313" key="10">
    <source>
        <dbReference type="Proteomes" id="UP001559623"/>
    </source>
</evidence>
<evidence type="ECO:0000256" key="2">
    <source>
        <dbReference type="ARBA" id="ARBA00022475"/>
    </source>
</evidence>
<dbReference type="Proteomes" id="UP001559623">
    <property type="component" value="Unassembled WGS sequence"/>
</dbReference>